<dbReference type="AlphaFoldDB" id="A0A2P2QQV6"/>
<keyword evidence="1" id="KW-0812">Transmembrane</keyword>
<dbReference type="EMBL" id="GGEC01088780">
    <property type="protein sequence ID" value="MBX69264.1"/>
    <property type="molecule type" value="Transcribed_RNA"/>
</dbReference>
<organism evidence="2">
    <name type="scientific">Rhizophora mucronata</name>
    <name type="common">Asiatic mangrove</name>
    <dbReference type="NCBI Taxonomy" id="61149"/>
    <lineage>
        <taxon>Eukaryota</taxon>
        <taxon>Viridiplantae</taxon>
        <taxon>Streptophyta</taxon>
        <taxon>Embryophyta</taxon>
        <taxon>Tracheophyta</taxon>
        <taxon>Spermatophyta</taxon>
        <taxon>Magnoliopsida</taxon>
        <taxon>eudicotyledons</taxon>
        <taxon>Gunneridae</taxon>
        <taxon>Pentapetalae</taxon>
        <taxon>rosids</taxon>
        <taxon>fabids</taxon>
        <taxon>Malpighiales</taxon>
        <taxon>Rhizophoraceae</taxon>
        <taxon>Rhizophora</taxon>
    </lineage>
</organism>
<protein>
    <submittedName>
        <fullName evidence="2">Uncharacterized protein</fullName>
    </submittedName>
</protein>
<sequence>MPASGAFGSPSFIITLTFHKFTLCSLTVFIIMKISC</sequence>
<keyword evidence="1" id="KW-0472">Membrane</keyword>
<feature type="transmembrane region" description="Helical" evidence="1">
    <location>
        <begin position="12"/>
        <end position="32"/>
    </location>
</feature>
<proteinExistence type="predicted"/>
<accession>A0A2P2QQV6</accession>
<evidence type="ECO:0000313" key="2">
    <source>
        <dbReference type="EMBL" id="MBX69264.1"/>
    </source>
</evidence>
<keyword evidence="1" id="KW-1133">Transmembrane helix</keyword>
<reference evidence="2" key="1">
    <citation type="submission" date="2018-02" db="EMBL/GenBank/DDBJ databases">
        <title>Rhizophora mucronata_Transcriptome.</title>
        <authorList>
            <person name="Meera S.P."/>
            <person name="Sreeshan A."/>
            <person name="Augustine A."/>
        </authorList>
    </citation>
    <scope>NUCLEOTIDE SEQUENCE</scope>
    <source>
        <tissue evidence="2">Leaf</tissue>
    </source>
</reference>
<name>A0A2P2QQV6_RHIMU</name>
<evidence type="ECO:0000256" key="1">
    <source>
        <dbReference type="SAM" id="Phobius"/>
    </source>
</evidence>